<evidence type="ECO:0000313" key="1">
    <source>
        <dbReference type="EMBL" id="KIM47446.1"/>
    </source>
</evidence>
<organism evidence="1 2">
    <name type="scientific">Hebeloma cylindrosporum</name>
    <dbReference type="NCBI Taxonomy" id="76867"/>
    <lineage>
        <taxon>Eukaryota</taxon>
        <taxon>Fungi</taxon>
        <taxon>Dikarya</taxon>
        <taxon>Basidiomycota</taxon>
        <taxon>Agaricomycotina</taxon>
        <taxon>Agaricomycetes</taxon>
        <taxon>Agaricomycetidae</taxon>
        <taxon>Agaricales</taxon>
        <taxon>Agaricineae</taxon>
        <taxon>Hymenogastraceae</taxon>
        <taxon>Hebeloma</taxon>
    </lineage>
</organism>
<evidence type="ECO:0000313" key="2">
    <source>
        <dbReference type="Proteomes" id="UP000053424"/>
    </source>
</evidence>
<dbReference type="Proteomes" id="UP000053424">
    <property type="component" value="Unassembled WGS sequence"/>
</dbReference>
<protein>
    <submittedName>
        <fullName evidence="1">Uncharacterized protein</fullName>
    </submittedName>
</protein>
<dbReference type="EMBL" id="KN831769">
    <property type="protein sequence ID" value="KIM47446.1"/>
    <property type="molecule type" value="Genomic_DNA"/>
</dbReference>
<name>A0A0C3CU73_HEBCY</name>
<reference evidence="1 2" key="1">
    <citation type="submission" date="2014-04" db="EMBL/GenBank/DDBJ databases">
        <authorList>
            <consortium name="DOE Joint Genome Institute"/>
            <person name="Kuo A."/>
            <person name="Gay G."/>
            <person name="Dore J."/>
            <person name="Kohler A."/>
            <person name="Nagy L.G."/>
            <person name="Floudas D."/>
            <person name="Copeland A."/>
            <person name="Barry K.W."/>
            <person name="Cichocki N."/>
            <person name="Veneault-Fourrey C."/>
            <person name="LaButti K."/>
            <person name="Lindquist E.A."/>
            <person name="Lipzen A."/>
            <person name="Lundell T."/>
            <person name="Morin E."/>
            <person name="Murat C."/>
            <person name="Sun H."/>
            <person name="Tunlid A."/>
            <person name="Henrissat B."/>
            <person name="Grigoriev I.V."/>
            <person name="Hibbett D.S."/>
            <person name="Martin F."/>
            <person name="Nordberg H.P."/>
            <person name="Cantor M.N."/>
            <person name="Hua S.X."/>
        </authorList>
    </citation>
    <scope>NUCLEOTIDE SEQUENCE [LARGE SCALE GENOMIC DNA]</scope>
    <source>
        <strain evidence="2">h7</strain>
    </source>
</reference>
<proteinExistence type="predicted"/>
<dbReference type="AlphaFoldDB" id="A0A0C3CU73"/>
<sequence length="71" mass="8191">MVGVWKQETQEKGELNLGDTKVTSQQTLHKLWKKQFLIHIQSEPTNAARFSSHPHNSGGPKTLFLRRVFTF</sequence>
<accession>A0A0C3CU73</accession>
<dbReference type="HOGENOM" id="CLU_2740296_0_0_1"/>
<reference evidence="2" key="2">
    <citation type="submission" date="2015-01" db="EMBL/GenBank/DDBJ databases">
        <title>Evolutionary Origins and Diversification of the Mycorrhizal Mutualists.</title>
        <authorList>
            <consortium name="DOE Joint Genome Institute"/>
            <consortium name="Mycorrhizal Genomics Consortium"/>
            <person name="Kohler A."/>
            <person name="Kuo A."/>
            <person name="Nagy L.G."/>
            <person name="Floudas D."/>
            <person name="Copeland A."/>
            <person name="Barry K.W."/>
            <person name="Cichocki N."/>
            <person name="Veneault-Fourrey C."/>
            <person name="LaButti K."/>
            <person name="Lindquist E.A."/>
            <person name="Lipzen A."/>
            <person name="Lundell T."/>
            <person name="Morin E."/>
            <person name="Murat C."/>
            <person name="Riley R."/>
            <person name="Ohm R."/>
            <person name="Sun H."/>
            <person name="Tunlid A."/>
            <person name="Henrissat B."/>
            <person name="Grigoriev I.V."/>
            <person name="Hibbett D.S."/>
            <person name="Martin F."/>
        </authorList>
    </citation>
    <scope>NUCLEOTIDE SEQUENCE [LARGE SCALE GENOMIC DNA]</scope>
    <source>
        <strain evidence="2">h7</strain>
    </source>
</reference>
<keyword evidence="2" id="KW-1185">Reference proteome</keyword>
<gene>
    <name evidence="1" type="ORF">M413DRAFT_439110</name>
</gene>